<name>A0A4S8L2Y4_DENBC</name>
<keyword evidence="2" id="KW-1185">Reference proteome</keyword>
<gene>
    <name evidence="1" type="ORF">K435DRAFT_971863</name>
</gene>
<sequence length="630" mass="71212">MSLTQLEPPSDLLRVIGLDFTLSTDGTQYIRRLHGRERLSATNSAFNEGVLQQYAIMELTFKEPMSQQQLCMHVRAAWIKLRFHAPWIALRCHSLDQYDDPSVEANSFYFSYDNTSRKDPVHLSDTKTKHPVDILESWAEESIIFRSEVFTLEEWEVVFKNVYWHPGQGHFGMELHVAKGVDDTQWVFLFSVPHWTTDGRGFFYVSDMFLKNFTKEIEAFRNPNSGCVAYNNLPWGEEISRLMPSAVLMLPHVDVNTSQSMNHDTPKQIQFARPLIHIQSIPASIDTEVVTDTLLTKILLSPSSTRSILYACKLAKCTFTALINSILVLADVETTLRTFMNTRPKGVEPERLLRSVQNSWNTADVWCVPVNVADMRAHMYPRYAALHGSSATGGIMNVLFPTYHSMTNIRQCLRVTNWNSQTENIPDSKVKPEATKQSKTSVSIHRAWYENPKYFWEGMVKETQNLLKAGAVQPPRAFHVSSLNAESLCSQLSPQATESITGTGGVVASSLGSLQRLGIYSDFSLTRELEDQGSIQGTSLPFVMTNLACGLRSSGSPSIIVHSWEYNGRLVVSLQGSRKWQSDEMWRTFEAAVREGLHRILEEVRTATGGESREEIDLKAGEREKMKAVL</sequence>
<evidence type="ECO:0000313" key="1">
    <source>
        <dbReference type="EMBL" id="THU82663.1"/>
    </source>
</evidence>
<dbReference type="Proteomes" id="UP000297245">
    <property type="component" value="Unassembled WGS sequence"/>
</dbReference>
<dbReference type="InterPro" id="IPR023213">
    <property type="entry name" value="CAT-like_dom_sf"/>
</dbReference>
<dbReference type="Gene3D" id="3.30.559.10">
    <property type="entry name" value="Chloramphenicol acetyltransferase-like domain"/>
    <property type="match status" value="1"/>
</dbReference>
<reference evidence="1 2" key="1">
    <citation type="journal article" date="2019" name="Nat. Ecol. Evol.">
        <title>Megaphylogeny resolves global patterns of mushroom evolution.</title>
        <authorList>
            <person name="Varga T."/>
            <person name="Krizsan K."/>
            <person name="Foldi C."/>
            <person name="Dima B."/>
            <person name="Sanchez-Garcia M."/>
            <person name="Sanchez-Ramirez S."/>
            <person name="Szollosi G.J."/>
            <person name="Szarkandi J.G."/>
            <person name="Papp V."/>
            <person name="Albert L."/>
            <person name="Andreopoulos W."/>
            <person name="Angelini C."/>
            <person name="Antonin V."/>
            <person name="Barry K.W."/>
            <person name="Bougher N.L."/>
            <person name="Buchanan P."/>
            <person name="Buyck B."/>
            <person name="Bense V."/>
            <person name="Catcheside P."/>
            <person name="Chovatia M."/>
            <person name="Cooper J."/>
            <person name="Damon W."/>
            <person name="Desjardin D."/>
            <person name="Finy P."/>
            <person name="Geml J."/>
            <person name="Haridas S."/>
            <person name="Hughes K."/>
            <person name="Justo A."/>
            <person name="Karasinski D."/>
            <person name="Kautmanova I."/>
            <person name="Kiss B."/>
            <person name="Kocsube S."/>
            <person name="Kotiranta H."/>
            <person name="LaButti K.M."/>
            <person name="Lechner B.E."/>
            <person name="Liimatainen K."/>
            <person name="Lipzen A."/>
            <person name="Lukacs Z."/>
            <person name="Mihaltcheva S."/>
            <person name="Morgado L.N."/>
            <person name="Niskanen T."/>
            <person name="Noordeloos M.E."/>
            <person name="Ohm R.A."/>
            <person name="Ortiz-Santana B."/>
            <person name="Ovrebo C."/>
            <person name="Racz N."/>
            <person name="Riley R."/>
            <person name="Savchenko A."/>
            <person name="Shiryaev A."/>
            <person name="Soop K."/>
            <person name="Spirin V."/>
            <person name="Szebenyi C."/>
            <person name="Tomsovsky M."/>
            <person name="Tulloss R.E."/>
            <person name="Uehling J."/>
            <person name="Grigoriev I.V."/>
            <person name="Vagvolgyi C."/>
            <person name="Papp T."/>
            <person name="Martin F.M."/>
            <person name="Miettinen O."/>
            <person name="Hibbett D.S."/>
            <person name="Nagy L.G."/>
        </authorList>
    </citation>
    <scope>NUCLEOTIDE SEQUENCE [LARGE SCALE GENOMIC DNA]</scope>
    <source>
        <strain evidence="1 2">CBS 962.96</strain>
    </source>
</reference>
<protein>
    <recommendedName>
        <fullName evidence="3">CoA-dependent acyltransferase</fullName>
    </recommendedName>
</protein>
<dbReference type="OrthoDB" id="3252971at2759"/>
<evidence type="ECO:0008006" key="3">
    <source>
        <dbReference type="Google" id="ProtNLM"/>
    </source>
</evidence>
<dbReference type="EMBL" id="ML179716">
    <property type="protein sequence ID" value="THU82663.1"/>
    <property type="molecule type" value="Genomic_DNA"/>
</dbReference>
<dbReference type="AlphaFoldDB" id="A0A4S8L2Y4"/>
<proteinExistence type="predicted"/>
<evidence type="ECO:0000313" key="2">
    <source>
        <dbReference type="Proteomes" id="UP000297245"/>
    </source>
</evidence>
<organism evidence="1 2">
    <name type="scientific">Dendrothele bispora (strain CBS 962.96)</name>
    <dbReference type="NCBI Taxonomy" id="1314807"/>
    <lineage>
        <taxon>Eukaryota</taxon>
        <taxon>Fungi</taxon>
        <taxon>Dikarya</taxon>
        <taxon>Basidiomycota</taxon>
        <taxon>Agaricomycotina</taxon>
        <taxon>Agaricomycetes</taxon>
        <taxon>Agaricomycetidae</taxon>
        <taxon>Agaricales</taxon>
        <taxon>Agaricales incertae sedis</taxon>
        <taxon>Dendrothele</taxon>
    </lineage>
</organism>
<accession>A0A4S8L2Y4</accession>